<evidence type="ECO:0000313" key="1">
    <source>
        <dbReference type="EMBL" id="CAG8828885.1"/>
    </source>
</evidence>
<organism evidence="1 2">
    <name type="scientific">Dentiscutata erythropus</name>
    <dbReference type="NCBI Taxonomy" id="1348616"/>
    <lineage>
        <taxon>Eukaryota</taxon>
        <taxon>Fungi</taxon>
        <taxon>Fungi incertae sedis</taxon>
        <taxon>Mucoromycota</taxon>
        <taxon>Glomeromycotina</taxon>
        <taxon>Glomeromycetes</taxon>
        <taxon>Diversisporales</taxon>
        <taxon>Gigasporaceae</taxon>
        <taxon>Dentiscutata</taxon>
    </lineage>
</organism>
<comment type="caution">
    <text evidence="1">The sequence shown here is derived from an EMBL/GenBank/DDBJ whole genome shotgun (WGS) entry which is preliminary data.</text>
</comment>
<dbReference type="EMBL" id="CAJVPY010072198">
    <property type="protein sequence ID" value="CAG8828885.1"/>
    <property type="molecule type" value="Genomic_DNA"/>
</dbReference>
<feature type="non-terminal residue" evidence="1">
    <location>
        <position position="1"/>
    </location>
</feature>
<proteinExistence type="predicted"/>
<feature type="non-terminal residue" evidence="1">
    <location>
        <position position="68"/>
    </location>
</feature>
<evidence type="ECO:0000313" key="2">
    <source>
        <dbReference type="Proteomes" id="UP000789405"/>
    </source>
</evidence>
<reference evidence="1" key="1">
    <citation type="submission" date="2021-06" db="EMBL/GenBank/DDBJ databases">
        <authorList>
            <person name="Kallberg Y."/>
            <person name="Tangrot J."/>
            <person name="Rosling A."/>
        </authorList>
    </citation>
    <scope>NUCLEOTIDE SEQUENCE</scope>
    <source>
        <strain evidence="1">MA453B</strain>
    </source>
</reference>
<dbReference type="Proteomes" id="UP000789405">
    <property type="component" value="Unassembled WGS sequence"/>
</dbReference>
<accession>A0A9N9PLL1</accession>
<dbReference type="AlphaFoldDB" id="A0A9N9PLL1"/>
<gene>
    <name evidence="1" type="ORF">DERYTH_LOCUS28573</name>
</gene>
<keyword evidence="2" id="KW-1185">Reference proteome</keyword>
<name>A0A9N9PLL1_9GLOM</name>
<sequence length="68" mass="8338">KTQKQDDTWDNVCEKVESWFTKSTDDKEDSLETTLPTVEFENQFFVIDLKFYIRYEEYVDDVRREDTK</sequence>
<protein>
    <submittedName>
        <fullName evidence="1">15473_t:CDS:1</fullName>
    </submittedName>
</protein>